<protein>
    <recommendedName>
        <fullName evidence="5">Nitrogen regulatory protein areA GATA-like domain-containing protein</fullName>
    </recommendedName>
</protein>
<proteinExistence type="predicted"/>
<dbReference type="Proteomes" id="UP000001996">
    <property type="component" value="Unassembled WGS sequence"/>
</dbReference>
<dbReference type="EMBL" id="CH981526">
    <property type="protein sequence ID" value="EDK44647.1"/>
    <property type="molecule type" value="Genomic_DNA"/>
</dbReference>
<dbReference type="OMA" id="NICWRRI"/>
<gene>
    <name evidence="3" type="ORF">LELG_02826</name>
</gene>
<keyword evidence="2" id="KW-0812">Transmembrane</keyword>
<accession>A5DZN9</accession>
<name>A5DZN9_LODEL</name>
<feature type="transmembrane region" description="Helical" evidence="2">
    <location>
        <begin position="12"/>
        <end position="33"/>
    </location>
</feature>
<dbReference type="AlphaFoldDB" id="A5DZN9"/>
<evidence type="ECO:0000256" key="2">
    <source>
        <dbReference type="SAM" id="Phobius"/>
    </source>
</evidence>
<reference evidence="3 4" key="1">
    <citation type="journal article" date="2009" name="Nature">
        <title>Evolution of pathogenicity and sexual reproduction in eight Candida genomes.</title>
        <authorList>
            <person name="Butler G."/>
            <person name="Rasmussen M.D."/>
            <person name="Lin M.F."/>
            <person name="Santos M.A."/>
            <person name="Sakthikumar S."/>
            <person name="Munro C.A."/>
            <person name="Rheinbay E."/>
            <person name="Grabherr M."/>
            <person name="Forche A."/>
            <person name="Reedy J.L."/>
            <person name="Agrafioti I."/>
            <person name="Arnaud M.B."/>
            <person name="Bates S."/>
            <person name="Brown A.J."/>
            <person name="Brunke S."/>
            <person name="Costanzo M.C."/>
            <person name="Fitzpatrick D.A."/>
            <person name="de Groot P.W."/>
            <person name="Harris D."/>
            <person name="Hoyer L.L."/>
            <person name="Hube B."/>
            <person name="Klis F.M."/>
            <person name="Kodira C."/>
            <person name="Lennard N."/>
            <person name="Logue M.E."/>
            <person name="Martin R."/>
            <person name="Neiman A.M."/>
            <person name="Nikolaou E."/>
            <person name="Quail M.A."/>
            <person name="Quinn J."/>
            <person name="Santos M.C."/>
            <person name="Schmitzberger F.F."/>
            <person name="Sherlock G."/>
            <person name="Shah P."/>
            <person name="Silverstein K.A."/>
            <person name="Skrzypek M.S."/>
            <person name="Soll D."/>
            <person name="Staggs R."/>
            <person name="Stansfield I."/>
            <person name="Stumpf M.P."/>
            <person name="Sudbery P.E."/>
            <person name="Srikantha T."/>
            <person name="Zeng Q."/>
            <person name="Berman J."/>
            <person name="Berriman M."/>
            <person name="Heitman J."/>
            <person name="Gow N.A."/>
            <person name="Lorenz M.C."/>
            <person name="Birren B.W."/>
            <person name="Kellis M."/>
            <person name="Cuomo C.A."/>
        </authorList>
    </citation>
    <scope>NUCLEOTIDE SEQUENCE [LARGE SCALE GENOMIC DNA]</scope>
    <source>
        <strain evidence="4">ATCC 11503 / BCRC 21390 / CBS 2605 / JCM 1781 / NBRC 1676 / NRRL YB-4239</strain>
    </source>
</reference>
<feature type="region of interest" description="Disordered" evidence="1">
    <location>
        <begin position="332"/>
        <end position="363"/>
    </location>
</feature>
<evidence type="ECO:0000313" key="3">
    <source>
        <dbReference type="EMBL" id="EDK44647.1"/>
    </source>
</evidence>
<organism evidence="3 4">
    <name type="scientific">Lodderomyces elongisporus (strain ATCC 11503 / CBS 2605 / JCM 1781 / NBRC 1676 / NRRL YB-4239)</name>
    <name type="common">Yeast</name>
    <name type="synonym">Saccharomyces elongisporus</name>
    <dbReference type="NCBI Taxonomy" id="379508"/>
    <lineage>
        <taxon>Eukaryota</taxon>
        <taxon>Fungi</taxon>
        <taxon>Dikarya</taxon>
        <taxon>Ascomycota</taxon>
        <taxon>Saccharomycotina</taxon>
        <taxon>Pichiomycetes</taxon>
        <taxon>Debaryomycetaceae</taxon>
        <taxon>Candida/Lodderomyces clade</taxon>
        <taxon>Lodderomyces</taxon>
    </lineage>
</organism>
<sequence length="396" mass="46008">METNTYIHIYIYTYIYIYIYSNLCSFQFIFFFPFLFSPFYFKSPFIIPYIYIYIYIYTYKTHTYSPFPISLHYTMYYYHSLDDMVLGTSNNTSYINTEFTQNIDYLEYVPPSTTRTHHLQDNTNLTNFIKYMNSNPDYVYHNKFLYMRLHNICWRRIFKNHKNIPELNPLAINWDKNSDITWLFGPKIEQPASSVPSYPFANAQQQSQQTQQTVSLLLLLLLPTQAKAAEAQAQESNVMIFRNESSLDDLDNAIEDGVEDDRMSVSSYESDSDSSSICLQFDQDFIPTLSAASRKDSTTSTSTTSTSVTSLMELAATAEATKEIKSILKQHHNKTNNNSNNSNSNSNNNNNNVEKQGGREVYNQPNKSVSFNYIISTREIIDNIALDYSFLDRNCL</sequence>
<dbReference type="HOGENOM" id="CLU_058653_0_0_1"/>
<dbReference type="VEuPathDB" id="FungiDB:LELG_02826"/>
<keyword evidence="4" id="KW-1185">Reference proteome</keyword>
<keyword evidence="2" id="KW-1133">Transmembrane helix</keyword>
<dbReference type="KEGG" id="lel:PVL30_003670"/>
<evidence type="ECO:0000313" key="4">
    <source>
        <dbReference type="Proteomes" id="UP000001996"/>
    </source>
</evidence>
<keyword evidence="2" id="KW-0472">Membrane</keyword>
<dbReference type="OrthoDB" id="5563539at2759"/>
<dbReference type="GeneID" id="5233452"/>
<feature type="compositionally biased region" description="Low complexity" evidence="1">
    <location>
        <begin position="336"/>
        <end position="352"/>
    </location>
</feature>
<dbReference type="InParanoid" id="A5DZN9"/>
<feature type="transmembrane region" description="Helical" evidence="2">
    <location>
        <begin position="39"/>
        <end position="57"/>
    </location>
</feature>
<evidence type="ECO:0008006" key="5">
    <source>
        <dbReference type="Google" id="ProtNLM"/>
    </source>
</evidence>
<dbReference type="eggNOG" id="ENOG502T5ZK">
    <property type="taxonomic scope" value="Eukaryota"/>
</dbReference>
<evidence type="ECO:0000256" key="1">
    <source>
        <dbReference type="SAM" id="MobiDB-lite"/>
    </source>
</evidence>